<dbReference type="GO" id="GO:0052595">
    <property type="term" value="F:aliphatic amine oxidase activity"/>
    <property type="evidence" value="ECO:0007669"/>
    <property type="project" value="EnsemblPlants"/>
</dbReference>
<dbReference type="GO" id="GO:0048038">
    <property type="term" value="F:quinone binding"/>
    <property type="evidence" value="ECO:0007669"/>
    <property type="project" value="InterPro"/>
</dbReference>
<evidence type="ECO:0000256" key="9">
    <source>
        <dbReference type="RuleBase" id="RU000672"/>
    </source>
</evidence>
<comment type="cofactor">
    <cofactor evidence="9">
        <name>Cu cation</name>
        <dbReference type="ChEBI" id="CHEBI:23378"/>
    </cofactor>
    <text evidence="9">Contains 1 topaquinone per subunit.</text>
</comment>
<comment type="cofactor">
    <cofactor evidence="1">
        <name>Cu cation</name>
        <dbReference type="ChEBI" id="CHEBI:23378"/>
    </cofactor>
</comment>
<organism evidence="13 14">
    <name type="scientific">Brassica napus</name>
    <name type="common">Rape</name>
    <dbReference type="NCBI Taxonomy" id="3708"/>
    <lineage>
        <taxon>Eukaryota</taxon>
        <taxon>Viridiplantae</taxon>
        <taxon>Streptophyta</taxon>
        <taxon>Embryophyta</taxon>
        <taxon>Tracheophyta</taxon>
        <taxon>Spermatophyta</taxon>
        <taxon>Magnoliopsida</taxon>
        <taxon>eudicotyledons</taxon>
        <taxon>Gunneridae</taxon>
        <taxon>Pentapetalae</taxon>
        <taxon>rosids</taxon>
        <taxon>malvids</taxon>
        <taxon>Brassicales</taxon>
        <taxon>Brassicaceae</taxon>
        <taxon>Brassiceae</taxon>
        <taxon>Brassica</taxon>
    </lineage>
</organism>
<keyword evidence="7 9" id="KW-0186">Copper</keyword>
<evidence type="ECO:0000256" key="7">
    <source>
        <dbReference type="ARBA" id="ARBA00023008"/>
    </source>
</evidence>
<keyword evidence="8" id="KW-1015">Disulfide bond</keyword>
<dbReference type="STRING" id="3708.A0A078GPL4"/>
<evidence type="ECO:0000256" key="5">
    <source>
        <dbReference type="ARBA" id="ARBA00022772"/>
    </source>
</evidence>
<keyword evidence="14" id="KW-1185">Reference proteome</keyword>
<dbReference type="FunFam" id="3.10.450.40:FF:000005">
    <property type="entry name" value="Amine oxidase"/>
    <property type="match status" value="1"/>
</dbReference>
<gene>
    <name evidence="13" type="primary">BnaA08g07750D</name>
    <name evidence="13" type="ORF">GSBRNA2T00036980001</name>
</gene>
<dbReference type="PANTHER" id="PTHR10638">
    <property type="entry name" value="COPPER AMINE OXIDASE"/>
    <property type="match status" value="1"/>
</dbReference>
<sequence>MAQLHFTIFIFFSFIFAISSSSFAPPRHPFDPLTETELKLVQTIINKTYPIGPSHKFTFQYVGLNEPDKSLVLSWYSSPKHNIKPPPRQAFVIARDNGKSREIVVDFSSRAIVSDKIHVGNGYPMLTNDEQEAATELVLKFKPFLDSVTKRGLNVSEIVFTTSTVGWYGESEAETERVIRMMPFYLDGTVNMYLRPIEGMTILVNLDVMKVTEFTDRLTVIMPKANGTEYRISELEPLFTRRFEPSFCSRKVQDSR</sequence>
<dbReference type="GO" id="GO:0009753">
    <property type="term" value="P:response to jasmonic acid"/>
    <property type="evidence" value="ECO:0007669"/>
    <property type="project" value="EnsemblPlants"/>
</dbReference>
<evidence type="ECO:0000313" key="14">
    <source>
        <dbReference type="Proteomes" id="UP000028999"/>
    </source>
</evidence>
<dbReference type="PaxDb" id="3708-A0A078GPL4"/>
<dbReference type="GO" id="GO:0005507">
    <property type="term" value="F:copper ion binding"/>
    <property type="evidence" value="ECO:0007669"/>
    <property type="project" value="InterPro"/>
</dbReference>
<comment type="similarity">
    <text evidence="2 9">Belongs to the copper/topaquinone oxidase family.</text>
</comment>
<keyword evidence="4 9" id="KW-0479">Metal-binding</keyword>
<dbReference type="Proteomes" id="UP000028999">
    <property type="component" value="Unassembled WGS sequence"/>
</dbReference>
<dbReference type="GO" id="GO:0005777">
    <property type="term" value="C:peroxisome"/>
    <property type="evidence" value="ECO:0007669"/>
    <property type="project" value="EnsemblPlants"/>
</dbReference>
<dbReference type="GO" id="GO:0009308">
    <property type="term" value="P:amine metabolic process"/>
    <property type="evidence" value="ECO:0007669"/>
    <property type="project" value="UniProtKB-UniRule"/>
</dbReference>
<dbReference type="OMA" id="NISEVMC"/>
<dbReference type="EMBL" id="LK032200">
    <property type="protein sequence ID" value="CDY27137.1"/>
    <property type="molecule type" value="Genomic_DNA"/>
</dbReference>
<dbReference type="GO" id="GO:0009751">
    <property type="term" value="P:response to salicylic acid"/>
    <property type="evidence" value="ECO:0007669"/>
    <property type="project" value="EnsemblPlants"/>
</dbReference>
<evidence type="ECO:0000256" key="6">
    <source>
        <dbReference type="ARBA" id="ARBA00023002"/>
    </source>
</evidence>
<accession>A0A078GPL4</accession>
<feature type="chain" id="PRO_5001736041" description="Amine oxidase" evidence="10">
    <location>
        <begin position="21"/>
        <end position="256"/>
    </location>
</feature>
<evidence type="ECO:0000256" key="3">
    <source>
        <dbReference type="ARBA" id="ARBA00011738"/>
    </source>
</evidence>
<feature type="domain" description="Copper amine oxidase N2-terminal" evidence="11">
    <location>
        <begin position="28"/>
        <end position="116"/>
    </location>
</feature>
<evidence type="ECO:0000256" key="2">
    <source>
        <dbReference type="ARBA" id="ARBA00007983"/>
    </source>
</evidence>
<dbReference type="Pfam" id="PF02728">
    <property type="entry name" value="Cu_amine_oxidN3"/>
    <property type="match status" value="1"/>
</dbReference>
<feature type="domain" description="Copper amine oxidase N3-terminal" evidence="12">
    <location>
        <begin position="124"/>
        <end position="218"/>
    </location>
</feature>
<dbReference type="PANTHER" id="PTHR10638:SF84">
    <property type="entry name" value="AMINE OXIDASE [COPPER-CONTAINING] ALPHA 3, PEROXISOMAL"/>
    <property type="match status" value="1"/>
</dbReference>
<evidence type="ECO:0000256" key="8">
    <source>
        <dbReference type="ARBA" id="ARBA00023157"/>
    </source>
</evidence>
<evidence type="ECO:0000259" key="12">
    <source>
        <dbReference type="Pfam" id="PF02728"/>
    </source>
</evidence>
<evidence type="ECO:0000256" key="10">
    <source>
        <dbReference type="SAM" id="SignalP"/>
    </source>
</evidence>
<reference evidence="13 14" key="1">
    <citation type="journal article" date="2014" name="Science">
        <title>Plant genetics. Early allopolyploid evolution in the post-Neolithic Brassica napus oilseed genome.</title>
        <authorList>
            <person name="Chalhoub B."/>
            <person name="Denoeud F."/>
            <person name="Liu S."/>
            <person name="Parkin I.A."/>
            <person name="Tang H."/>
            <person name="Wang X."/>
            <person name="Chiquet J."/>
            <person name="Belcram H."/>
            <person name="Tong C."/>
            <person name="Samans B."/>
            <person name="Correa M."/>
            <person name="Da Silva C."/>
            <person name="Just J."/>
            <person name="Falentin C."/>
            <person name="Koh C.S."/>
            <person name="Le Clainche I."/>
            <person name="Bernard M."/>
            <person name="Bento P."/>
            <person name="Noel B."/>
            <person name="Labadie K."/>
            <person name="Alberti A."/>
            <person name="Charles M."/>
            <person name="Arnaud D."/>
            <person name="Guo H."/>
            <person name="Daviaud C."/>
            <person name="Alamery S."/>
            <person name="Jabbari K."/>
            <person name="Zhao M."/>
            <person name="Edger P.P."/>
            <person name="Chelaifa H."/>
            <person name="Tack D."/>
            <person name="Lassalle G."/>
            <person name="Mestiri I."/>
            <person name="Schnel N."/>
            <person name="Le Paslier M.C."/>
            <person name="Fan G."/>
            <person name="Renault V."/>
            <person name="Bayer P.E."/>
            <person name="Golicz A.A."/>
            <person name="Manoli S."/>
            <person name="Lee T.H."/>
            <person name="Thi V.H."/>
            <person name="Chalabi S."/>
            <person name="Hu Q."/>
            <person name="Fan C."/>
            <person name="Tollenaere R."/>
            <person name="Lu Y."/>
            <person name="Battail C."/>
            <person name="Shen J."/>
            <person name="Sidebottom C.H."/>
            <person name="Wang X."/>
            <person name="Canaguier A."/>
            <person name="Chauveau A."/>
            <person name="Berard A."/>
            <person name="Deniot G."/>
            <person name="Guan M."/>
            <person name="Liu Z."/>
            <person name="Sun F."/>
            <person name="Lim Y.P."/>
            <person name="Lyons E."/>
            <person name="Town C.D."/>
            <person name="Bancroft I."/>
            <person name="Wang X."/>
            <person name="Meng J."/>
            <person name="Ma J."/>
            <person name="Pires J.C."/>
            <person name="King G.J."/>
            <person name="Brunel D."/>
            <person name="Delourme R."/>
            <person name="Renard M."/>
            <person name="Aury J.M."/>
            <person name="Adams K.L."/>
            <person name="Batley J."/>
            <person name="Snowdon R.J."/>
            <person name="Tost J."/>
            <person name="Edwards D."/>
            <person name="Zhou Y."/>
            <person name="Hua W."/>
            <person name="Sharpe A.G."/>
            <person name="Paterson A.H."/>
            <person name="Guan C."/>
            <person name="Wincker P."/>
        </authorList>
    </citation>
    <scope>NUCLEOTIDE SEQUENCE [LARGE SCALE GENOMIC DNA]</scope>
    <source>
        <strain evidence="14">cv. Darmor-bzh</strain>
    </source>
</reference>
<dbReference type="GO" id="GO:0009611">
    <property type="term" value="P:response to wounding"/>
    <property type="evidence" value="ECO:0007669"/>
    <property type="project" value="EnsemblPlants"/>
</dbReference>
<dbReference type="GO" id="GO:0009733">
    <property type="term" value="P:response to auxin"/>
    <property type="evidence" value="ECO:0007669"/>
    <property type="project" value="EnsemblPlants"/>
</dbReference>
<dbReference type="Gene3D" id="3.10.450.40">
    <property type="match status" value="2"/>
</dbReference>
<keyword evidence="6 9" id="KW-0560">Oxidoreductase</keyword>
<keyword evidence="10" id="KW-0732">Signal</keyword>
<proteinExistence type="inferred from homology"/>
<name>A0A078GPL4_BRANA</name>
<evidence type="ECO:0000259" key="11">
    <source>
        <dbReference type="Pfam" id="PF02727"/>
    </source>
</evidence>
<dbReference type="AlphaFoldDB" id="A0A078GPL4"/>
<dbReference type="GO" id="GO:0008131">
    <property type="term" value="F:primary methylamine oxidase activity"/>
    <property type="evidence" value="ECO:0007669"/>
    <property type="project" value="InterPro"/>
</dbReference>
<dbReference type="GO" id="GO:0009414">
    <property type="term" value="P:response to water deprivation"/>
    <property type="evidence" value="ECO:0007669"/>
    <property type="project" value="EnsemblPlants"/>
</dbReference>
<dbReference type="EC" id="1.4.3.-" evidence="9"/>
<dbReference type="FunFam" id="3.10.450.40:FF:000012">
    <property type="entry name" value="Amine oxidase"/>
    <property type="match status" value="1"/>
</dbReference>
<evidence type="ECO:0000313" key="13">
    <source>
        <dbReference type="EMBL" id="CDY27137.1"/>
    </source>
</evidence>
<comment type="subunit">
    <text evidence="3">Homodimer.</text>
</comment>
<protein>
    <recommendedName>
        <fullName evidence="9">Amine oxidase</fullName>
        <ecNumber evidence="9">1.4.3.-</ecNumber>
    </recommendedName>
</protein>
<comment type="PTM">
    <text evidence="9">Topaquinone (TPQ) is generated by copper-dependent autoxidation of a specific tyrosyl residue.</text>
</comment>
<dbReference type="InterPro" id="IPR015802">
    <property type="entry name" value="Cu_amine_oxidase_N3"/>
</dbReference>
<dbReference type="GO" id="GO:0009737">
    <property type="term" value="P:response to abscisic acid"/>
    <property type="evidence" value="ECO:0007669"/>
    <property type="project" value="EnsemblPlants"/>
</dbReference>
<keyword evidence="5 9" id="KW-0801">TPQ</keyword>
<dbReference type="InterPro" id="IPR015800">
    <property type="entry name" value="Cu_amine_oxidase_N2"/>
</dbReference>
<feature type="signal peptide" evidence="10">
    <location>
        <begin position="1"/>
        <end position="20"/>
    </location>
</feature>
<evidence type="ECO:0000256" key="1">
    <source>
        <dbReference type="ARBA" id="ARBA00001935"/>
    </source>
</evidence>
<evidence type="ECO:0000256" key="4">
    <source>
        <dbReference type="ARBA" id="ARBA00022723"/>
    </source>
</evidence>
<dbReference type="InterPro" id="IPR016182">
    <property type="entry name" value="Cu_amine_oxidase_N-reg"/>
</dbReference>
<dbReference type="GO" id="GO:1904585">
    <property type="term" value="P:response to putrescine"/>
    <property type="evidence" value="ECO:0007669"/>
    <property type="project" value="EnsemblPlants"/>
</dbReference>
<dbReference type="Gramene" id="CDY27137">
    <property type="protein sequence ID" value="CDY27137"/>
    <property type="gene ID" value="GSBRNA2T00036980001"/>
</dbReference>
<dbReference type="InterPro" id="IPR000269">
    <property type="entry name" value="Cu_amine_oxidase"/>
</dbReference>
<dbReference type="SUPFAM" id="SSF54416">
    <property type="entry name" value="Amine oxidase N-terminal region"/>
    <property type="match status" value="2"/>
</dbReference>
<dbReference type="Pfam" id="PF02727">
    <property type="entry name" value="Cu_amine_oxidN2"/>
    <property type="match status" value="1"/>
</dbReference>